<sequence length="102" mass="11245">MEALLKPAAKIDMGVDIERALGDVVVVFTDHDPASFQVAETDAPAFNVLDFQRHAINMRQSRDDDQKRQMHKPVARIVHSNDNAGRTALPASRLTAAVLSRP</sequence>
<proteinExistence type="predicted"/>
<organism evidence="1 2">
    <name type="scientific">Xaviernesmea oryzae</name>
    <dbReference type="NCBI Taxonomy" id="464029"/>
    <lineage>
        <taxon>Bacteria</taxon>
        <taxon>Pseudomonadati</taxon>
        <taxon>Pseudomonadota</taxon>
        <taxon>Alphaproteobacteria</taxon>
        <taxon>Hyphomicrobiales</taxon>
        <taxon>Rhizobiaceae</taxon>
        <taxon>Rhizobium/Agrobacterium group</taxon>
        <taxon>Xaviernesmea</taxon>
    </lineage>
</organism>
<reference evidence="1 2" key="1">
    <citation type="submission" date="2016-09" db="EMBL/GenBank/DDBJ databases">
        <title>Rhizobium sp. nov., a novel species isolated from the rice rhizosphere.</title>
        <authorList>
            <person name="Zhao J."/>
            <person name="Zhang X."/>
        </authorList>
    </citation>
    <scope>NUCLEOTIDE SEQUENCE [LARGE SCALE GENOMIC DNA]</scope>
    <source>
        <strain evidence="1 2">1.7048</strain>
    </source>
</reference>
<dbReference type="Proteomes" id="UP000186364">
    <property type="component" value="Unassembled WGS sequence"/>
</dbReference>
<name>A0A1Q9B3P3_9HYPH</name>
<dbReference type="AlphaFoldDB" id="A0A1Q9B3P3"/>
<comment type="caution">
    <text evidence="1">The sequence shown here is derived from an EMBL/GenBank/DDBJ whole genome shotgun (WGS) entry which is preliminary data.</text>
</comment>
<keyword evidence="2" id="KW-1185">Reference proteome</keyword>
<gene>
    <name evidence="1" type="ORF">BJF93_07195</name>
</gene>
<accession>A0A1Q9B3P3</accession>
<evidence type="ECO:0000313" key="1">
    <source>
        <dbReference type="EMBL" id="OLP62667.1"/>
    </source>
</evidence>
<protein>
    <submittedName>
        <fullName evidence="1">Uncharacterized protein</fullName>
    </submittedName>
</protein>
<evidence type="ECO:0000313" key="2">
    <source>
        <dbReference type="Proteomes" id="UP000186364"/>
    </source>
</evidence>
<dbReference type="EMBL" id="MKIP01000022">
    <property type="protein sequence ID" value="OLP62667.1"/>
    <property type="molecule type" value="Genomic_DNA"/>
</dbReference>